<protein>
    <recommendedName>
        <fullName evidence="5">TPM domain-containing protein</fullName>
    </recommendedName>
</protein>
<keyword evidence="2" id="KW-0472">Membrane</keyword>
<dbReference type="KEGG" id="mpa:MAP_3128"/>
<feature type="region of interest" description="Disordered" evidence="1">
    <location>
        <begin position="292"/>
        <end position="343"/>
    </location>
</feature>
<dbReference type="AlphaFoldDB" id="Q73V86"/>
<evidence type="ECO:0000313" key="3">
    <source>
        <dbReference type="EMBL" id="AAS05676.1"/>
    </source>
</evidence>
<evidence type="ECO:0000313" key="4">
    <source>
        <dbReference type="Proteomes" id="UP000000580"/>
    </source>
</evidence>
<accession>Q73V86</accession>
<name>Q73V86_MYCPA</name>
<evidence type="ECO:0000256" key="2">
    <source>
        <dbReference type="SAM" id="Phobius"/>
    </source>
</evidence>
<reference evidence="3 4" key="1">
    <citation type="journal article" date="2005" name="Proc. Natl. Acad. Sci. U.S.A.">
        <title>The complete genome sequence of Mycobacterium avium subspecies paratuberculosis.</title>
        <authorList>
            <person name="Li L."/>
            <person name="Bannantine J.P."/>
            <person name="Zhang Q."/>
            <person name="Amonsin A."/>
            <person name="May B.J."/>
            <person name="Alt D."/>
            <person name="Banerji N."/>
            <person name="Kanjilal S."/>
            <person name="Kapur V."/>
        </authorList>
    </citation>
    <scope>NUCLEOTIDE SEQUENCE [LARGE SCALE GENOMIC DNA]</scope>
    <source>
        <strain evidence="4">ATCC BAA-968 / K-10</strain>
    </source>
</reference>
<dbReference type="HOGENOM" id="CLU_583712_0_0_11"/>
<keyword evidence="2" id="KW-0812">Transmembrane</keyword>
<keyword evidence="2" id="KW-1133">Transmembrane helix</keyword>
<feature type="transmembrane region" description="Helical" evidence="2">
    <location>
        <begin position="188"/>
        <end position="212"/>
    </location>
</feature>
<dbReference type="EMBL" id="AE016958">
    <property type="protein sequence ID" value="AAS05676.1"/>
    <property type="molecule type" value="Genomic_DNA"/>
</dbReference>
<evidence type="ECO:0008006" key="5">
    <source>
        <dbReference type="Google" id="ProtNLM"/>
    </source>
</evidence>
<organism evidence="3 4">
    <name type="scientific">Mycolicibacterium paratuberculosis (strain ATCC BAA-968 / K-10)</name>
    <name type="common">Mycobacterium paratuberculosis</name>
    <dbReference type="NCBI Taxonomy" id="262316"/>
    <lineage>
        <taxon>Bacteria</taxon>
        <taxon>Bacillati</taxon>
        <taxon>Actinomycetota</taxon>
        <taxon>Actinomycetes</taxon>
        <taxon>Mycobacteriales</taxon>
        <taxon>Mycobacteriaceae</taxon>
        <taxon>Mycobacterium</taxon>
        <taxon>Mycobacterium avium complex (MAC)</taxon>
    </lineage>
</organism>
<sequence length="473" mass="50497">MAGREVTSRFAGLALAPVAIALAMLFAPFAGADGYTDQLVARFDSQTHVVADPGARPPLQNPDGLNRQILAGPWRWSSGPPIWVAAVAPAQSGVTTADSIHEAMLRRDAQFSGVILVIDSRGYHVRAYHVPKVVADNVDEFMNQSAQDHRNDPYGAASEFVGKLSGVSVPTRAPVSTSPLVQQQRDDWAWLKAAFVIAGIALATAGLIWFAVSRNRKHRKDIENREQIKQELITAASNVGDLDNEVLTDGNTDVSAESLKANASLHDARKAYEKGDYGAARTHLRVVESTVAKANRKLHPGQREPEGAGADSSVPAPERKQASVRTTDPETGQTVTISNADYRPTAQPGYPHYFGGGYHNGIFFQPGFYPYPFWGPGWGWALGDVLLMDALLDDHWGGGFERGFEAGRDAAFADAGSHNAANYDAANYEAANYDGANYDGGYDAGGDIGFDGGWDSGAGWDSGGSDSGGDIGF</sequence>
<evidence type="ECO:0000256" key="1">
    <source>
        <dbReference type="SAM" id="MobiDB-lite"/>
    </source>
</evidence>
<feature type="compositionally biased region" description="Polar residues" evidence="1">
    <location>
        <begin position="323"/>
        <end position="339"/>
    </location>
</feature>
<keyword evidence="4" id="KW-1185">Reference proteome</keyword>
<proteinExistence type="predicted"/>
<dbReference type="STRING" id="262316.MAP_3128"/>
<dbReference type="Proteomes" id="UP000000580">
    <property type="component" value="Chromosome"/>
</dbReference>
<gene>
    <name evidence="3" type="ordered locus">MAP_3128</name>
</gene>